<proteinExistence type="predicted"/>
<dbReference type="EMBL" id="JANBPG010002150">
    <property type="protein sequence ID" value="KAJ1886861.1"/>
    <property type="molecule type" value="Genomic_DNA"/>
</dbReference>
<reference evidence="1" key="1">
    <citation type="submission" date="2022-07" db="EMBL/GenBank/DDBJ databases">
        <title>Phylogenomic reconstructions and comparative analyses of Kickxellomycotina fungi.</title>
        <authorList>
            <person name="Reynolds N.K."/>
            <person name="Stajich J.E."/>
            <person name="Barry K."/>
            <person name="Grigoriev I.V."/>
            <person name="Crous P."/>
            <person name="Smith M.E."/>
        </authorList>
    </citation>
    <scope>NUCLEOTIDE SEQUENCE</scope>
    <source>
        <strain evidence="1">Benny 63K</strain>
    </source>
</reference>
<comment type="caution">
    <text evidence="1">The sequence shown here is derived from an EMBL/GenBank/DDBJ whole genome shotgun (WGS) entry which is preliminary data.</text>
</comment>
<sequence>MYYDMTSDEKKRIELAAFSGLSVNPVGYVDFAVVLFYITILLIGLIANIYIWFNRHYAPLKAKNIPLMTGIYLHCIFFFLGDVPLCGLVHVRGPVFGNCILMLVWFRSMLGNFSLGALLTIRSYKFYCVFCRNKPVQGYRRTLPYLVYILIIAIVGTISTLVPRRMTMVFLDSIEFCSVNENLVTTYCTMLWAVWVAYTAMMWLLRNVRSSFNEFKEMAVSLGLLVLCTVSNQALLYMVPHLPTSLYWRVVLVTIDQLTANYMWWLVMFKPLYNCLFYRNTYLEEWRQKMTDDGLRAQYGMGAAETDISVKSDISTGLAHNTYSKIGKNGTSSSESRRLANSELVVLTETHHGHIDEPDFVWVSSEQNSMITDDCKSRRSVLITPDYARRKSESYTSAANLIEDSAGYVFHHDIRSKYQMLTQCLQPRRNGRVGIIESADMVGSLQNSHGRMVQQSNALECDVKPGPKAFIAAFGDDCEFTSVEFPEPQPTGPRKIDERQTEMRGFGRFHDRWHAQSSDMDLSLLSSGDGMSSNISASKHLL</sequence>
<gene>
    <name evidence="1" type="ORF">LPJ66_009419</name>
</gene>
<name>A0ACC1I5I2_9FUNG</name>
<keyword evidence="2" id="KW-1185">Reference proteome</keyword>
<protein>
    <submittedName>
        <fullName evidence="1">Uncharacterized protein</fullName>
    </submittedName>
</protein>
<organism evidence="1 2">
    <name type="scientific">Kickxella alabastrina</name>
    <dbReference type="NCBI Taxonomy" id="61397"/>
    <lineage>
        <taxon>Eukaryota</taxon>
        <taxon>Fungi</taxon>
        <taxon>Fungi incertae sedis</taxon>
        <taxon>Zoopagomycota</taxon>
        <taxon>Kickxellomycotina</taxon>
        <taxon>Kickxellomycetes</taxon>
        <taxon>Kickxellales</taxon>
        <taxon>Kickxellaceae</taxon>
        <taxon>Kickxella</taxon>
    </lineage>
</organism>
<dbReference type="Proteomes" id="UP001150581">
    <property type="component" value="Unassembled WGS sequence"/>
</dbReference>
<accession>A0ACC1I5I2</accession>
<evidence type="ECO:0000313" key="1">
    <source>
        <dbReference type="EMBL" id="KAJ1886861.1"/>
    </source>
</evidence>
<evidence type="ECO:0000313" key="2">
    <source>
        <dbReference type="Proteomes" id="UP001150581"/>
    </source>
</evidence>